<evidence type="ECO:0000313" key="1">
    <source>
        <dbReference type="EMBL" id="WWO39214.1"/>
    </source>
</evidence>
<organism evidence="1 2">
    <name type="scientific">Pectobacterium cacticida</name>
    <dbReference type="NCBI Taxonomy" id="69221"/>
    <lineage>
        <taxon>Bacteria</taxon>
        <taxon>Pseudomonadati</taxon>
        <taxon>Pseudomonadota</taxon>
        <taxon>Gammaproteobacteria</taxon>
        <taxon>Enterobacterales</taxon>
        <taxon>Pectobacteriaceae</taxon>
        <taxon>Pectobacterium</taxon>
    </lineage>
</organism>
<keyword evidence="2" id="KW-1185">Reference proteome</keyword>
<dbReference type="InterPro" id="IPR025612">
    <property type="entry name" value="YqjK"/>
</dbReference>
<reference evidence="1 2" key="1">
    <citation type="journal article" date="2024" name="Front. Plant Sci.">
        <title>Comprehensive phenomic and genomic studies of the species, Pectobacterium cacticida and proposal for reclassification as Alcorniella cacticida comb. nov.</title>
        <authorList>
            <person name="Jonca J."/>
            <person name="Pirhonen M."/>
            <person name="Waleron M.M."/>
            <person name="Gawor J."/>
            <person name="Mrozik A."/>
            <person name="Smoktunowicz M."/>
            <person name="Waleron K."/>
            <person name="Waleron M."/>
        </authorList>
    </citation>
    <scope>NUCLEOTIDE SEQUENCE [LARGE SCALE GENOMIC DNA]</scope>
    <source>
        <strain evidence="1 2">DPMP6</strain>
    </source>
</reference>
<protein>
    <submittedName>
        <fullName evidence="1">YqjK-like family protein</fullName>
    </submittedName>
</protein>
<dbReference type="Pfam" id="PF13997">
    <property type="entry name" value="YqjK"/>
    <property type="match status" value="1"/>
</dbReference>
<proteinExistence type="predicted"/>
<dbReference type="RefSeq" id="WP_264496793.1">
    <property type="nucleotide sequence ID" value="NZ_CP109947.1"/>
</dbReference>
<accession>A0ABZ2GE27</accession>
<dbReference type="Proteomes" id="UP001379444">
    <property type="component" value="Chromosome"/>
</dbReference>
<dbReference type="EMBL" id="CP125967">
    <property type="protein sequence ID" value="WWO39214.1"/>
    <property type="molecule type" value="Genomic_DNA"/>
</dbReference>
<sequence>MSQRQSREREKAQLLRHIQQQRLDLAAAKRHWLATTARYDRGWRNLMQWRKFWIVGSGLIALYGVRHPRRMILWGRRLVGLWGAFRFVRKTFISRRR</sequence>
<evidence type="ECO:0000313" key="2">
    <source>
        <dbReference type="Proteomes" id="UP001379444"/>
    </source>
</evidence>
<name>A0ABZ2GE27_9GAMM</name>
<gene>
    <name evidence="1" type="ORF">QNA12_04185</name>
</gene>